<accession>F3G9A8</accession>
<dbReference type="PROSITE" id="PS51257">
    <property type="entry name" value="PROKAR_LIPOPROTEIN"/>
    <property type="match status" value="1"/>
</dbReference>
<dbReference type="AlphaFoldDB" id="F3G9A8"/>
<dbReference type="BioCyc" id="PSYR629263:G11X0-2862-MONOMER"/>
<dbReference type="PATRIC" id="fig|629263.4.peg.2484"/>
<evidence type="ECO:0000313" key="2">
    <source>
        <dbReference type="Proteomes" id="UP000004986"/>
    </source>
</evidence>
<dbReference type="EMBL" id="AEAI01000757">
    <property type="protein sequence ID" value="EGH43658.1"/>
    <property type="molecule type" value="Genomic_DNA"/>
</dbReference>
<dbReference type="CDD" id="cd00448">
    <property type="entry name" value="YjgF_YER057c_UK114_family"/>
    <property type="match status" value="1"/>
</dbReference>
<sequence>MRADGSHSVGEPSEVQAAVALDNLLAILGAAGCNTDDLLKVTIYIAGVQHWPAFDPASTRAIWASIALRARWCRFRNCTTAT</sequence>
<dbReference type="InterPro" id="IPR035959">
    <property type="entry name" value="RutC-like_sf"/>
</dbReference>
<dbReference type="Pfam" id="PF01042">
    <property type="entry name" value="Ribonuc_L-PSP"/>
    <property type="match status" value="1"/>
</dbReference>
<reference evidence="1 2" key="1">
    <citation type="journal article" date="2011" name="PLoS Pathog.">
        <title>Dynamic evolution of pathogenicity revealed by sequencing and comparative genomics of 19 Pseudomonas syringae isolates.</title>
        <authorList>
            <person name="Baltrus D.A."/>
            <person name="Nishimura M.T."/>
            <person name="Romanchuk A."/>
            <person name="Chang J.H."/>
            <person name="Mukhtar M.S."/>
            <person name="Cherkis K."/>
            <person name="Roach J."/>
            <person name="Grant S.R."/>
            <person name="Jones C.D."/>
            <person name="Dangl J.L."/>
        </authorList>
    </citation>
    <scope>NUCLEOTIDE SEQUENCE [LARGE SCALE GENOMIC DNA]</scope>
    <source>
        <strain evidence="1 2">1704B</strain>
    </source>
</reference>
<evidence type="ECO:0000313" key="1">
    <source>
        <dbReference type="EMBL" id="EGH43658.1"/>
    </source>
</evidence>
<dbReference type="Proteomes" id="UP000004986">
    <property type="component" value="Unassembled WGS sequence"/>
</dbReference>
<keyword evidence="2" id="KW-1185">Reference proteome</keyword>
<organism evidence="1 2">
    <name type="scientific">Pseudomonas syringae pv. pisi str. 1704B</name>
    <dbReference type="NCBI Taxonomy" id="629263"/>
    <lineage>
        <taxon>Bacteria</taxon>
        <taxon>Pseudomonadati</taxon>
        <taxon>Pseudomonadota</taxon>
        <taxon>Gammaproteobacteria</taxon>
        <taxon>Pseudomonadales</taxon>
        <taxon>Pseudomonadaceae</taxon>
        <taxon>Pseudomonas</taxon>
        <taxon>Pseudomonas syringae</taxon>
    </lineage>
</organism>
<dbReference type="InterPro" id="IPR006175">
    <property type="entry name" value="YjgF/YER057c/UK114"/>
</dbReference>
<dbReference type="HOGENOM" id="CLU_2555725_0_0_6"/>
<gene>
    <name evidence="1" type="ORF">PSYPI_15228</name>
</gene>
<proteinExistence type="predicted"/>
<dbReference type="SUPFAM" id="SSF55298">
    <property type="entry name" value="YjgF-like"/>
    <property type="match status" value="1"/>
</dbReference>
<name>F3G9A8_PSESJ</name>
<protein>
    <submittedName>
        <fullName evidence="1">Endoribonuclease L-PSP</fullName>
    </submittedName>
</protein>
<comment type="caution">
    <text evidence="1">The sequence shown here is derived from an EMBL/GenBank/DDBJ whole genome shotgun (WGS) entry which is preliminary data.</text>
</comment>
<dbReference type="Gene3D" id="3.30.1330.40">
    <property type="entry name" value="RutC-like"/>
    <property type="match status" value="1"/>
</dbReference>